<proteinExistence type="predicted"/>
<reference evidence="1" key="2">
    <citation type="journal article" date="2015" name="Fish Shellfish Immunol.">
        <title>Early steps in the European eel (Anguilla anguilla)-Vibrio vulnificus interaction in the gills: Role of the RtxA13 toxin.</title>
        <authorList>
            <person name="Callol A."/>
            <person name="Pajuelo D."/>
            <person name="Ebbesson L."/>
            <person name="Teles M."/>
            <person name="MacKenzie S."/>
            <person name="Amaro C."/>
        </authorList>
    </citation>
    <scope>NUCLEOTIDE SEQUENCE</scope>
</reference>
<sequence>MTQHWLELARTIRLQERNLTNTNFPLQTSELEFG</sequence>
<organism evidence="1">
    <name type="scientific">Anguilla anguilla</name>
    <name type="common">European freshwater eel</name>
    <name type="synonym">Muraena anguilla</name>
    <dbReference type="NCBI Taxonomy" id="7936"/>
    <lineage>
        <taxon>Eukaryota</taxon>
        <taxon>Metazoa</taxon>
        <taxon>Chordata</taxon>
        <taxon>Craniata</taxon>
        <taxon>Vertebrata</taxon>
        <taxon>Euteleostomi</taxon>
        <taxon>Actinopterygii</taxon>
        <taxon>Neopterygii</taxon>
        <taxon>Teleostei</taxon>
        <taxon>Anguilliformes</taxon>
        <taxon>Anguillidae</taxon>
        <taxon>Anguilla</taxon>
    </lineage>
</organism>
<evidence type="ECO:0000313" key="1">
    <source>
        <dbReference type="EMBL" id="JAH50074.1"/>
    </source>
</evidence>
<dbReference type="AlphaFoldDB" id="A0A0E9T8Q6"/>
<dbReference type="EMBL" id="GBXM01058503">
    <property type="protein sequence ID" value="JAH50074.1"/>
    <property type="molecule type" value="Transcribed_RNA"/>
</dbReference>
<protein>
    <submittedName>
        <fullName evidence="1">Uncharacterized protein</fullName>
    </submittedName>
</protein>
<reference evidence="1" key="1">
    <citation type="submission" date="2014-11" db="EMBL/GenBank/DDBJ databases">
        <authorList>
            <person name="Amaro Gonzalez C."/>
        </authorList>
    </citation>
    <scope>NUCLEOTIDE SEQUENCE</scope>
</reference>
<accession>A0A0E9T8Q6</accession>
<name>A0A0E9T8Q6_ANGAN</name>